<dbReference type="FunFam" id="1.10.10.60:FF:000394">
    <property type="entry name" value="MYB transcription factor"/>
    <property type="match status" value="1"/>
</dbReference>
<dbReference type="GO" id="GO:0000976">
    <property type="term" value="F:transcription cis-regulatory region binding"/>
    <property type="evidence" value="ECO:0007669"/>
    <property type="project" value="UniProtKB-ARBA"/>
</dbReference>
<keyword evidence="6" id="KW-0539">Nucleus</keyword>
<feature type="domain" description="Myb-like" evidence="8">
    <location>
        <begin position="57"/>
        <end position="101"/>
    </location>
</feature>
<feature type="compositionally biased region" description="Acidic residues" evidence="7">
    <location>
        <begin position="173"/>
        <end position="186"/>
    </location>
</feature>
<dbReference type="SUPFAM" id="SSF46689">
    <property type="entry name" value="Homeodomain-like"/>
    <property type="match status" value="1"/>
</dbReference>
<dbReference type="InterPro" id="IPR009057">
    <property type="entry name" value="Homeodomain-like_sf"/>
</dbReference>
<organism evidence="10">
    <name type="scientific">Gentiana triflora</name>
    <name type="common">Clustered gentian</name>
    <dbReference type="NCBI Taxonomy" id="55190"/>
    <lineage>
        <taxon>Eukaryota</taxon>
        <taxon>Viridiplantae</taxon>
        <taxon>Streptophyta</taxon>
        <taxon>Embryophyta</taxon>
        <taxon>Tracheophyta</taxon>
        <taxon>Spermatophyta</taxon>
        <taxon>Magnoliopsida</taxon>
        <taxon>eudicotyledons</taxon>
        <taxon>Gunneridae</taxon>
        <taxon>Pentapetalae</taxon>
        <taxon>asterids</taxon>
        <taxon>lamiids</taxon>
        <taxon>Gentianales</taxon>
        <taxon>Gentianaceae</taxon>
        <taxon>Gentianeae</taxon>
        <taxon>Gentianinae</taxon>
        <taxon>Gentiana</taxon>
    </lineage>
</organism>
<dbReference type="SMART" id="SM00717">
    <property type="entry name" value="SANT"/>
    <property type="match status" value="1"/>
</dbReference>
<accession>W6JM39</accession>
<dbReference type="EMBL" id="AB779612">
    <property type="protein sequence ID" value="BAO51653.1"/>
    <property type="molecule type" value="mRNA"/>
</dbReference>
<dbReference type="PANTHER" id="PTHR47994:SF5">
    <property type="entry name" value="F14D16.11-RELATED"/>
    <property type="match status" value="1"/>
</dbReference>
<dbReference type="Pfam" id="PF00249">
    <property type="entry name" value="Myb_DNA-binding"/>
    <property type="match status" value="1"/>
</dbReference>
<evidence type="ECO:0000259" key="9">
    <source>
        <dbReference type="PROSITE" id="PS51294"/>
    </source>
</evidence>
<evidence type="ECO:0000256" key="2">
    <source>
        <dbReference type="ARBA" id="ARBA00022737"/>
    </source>
</evidence>
<dbReference type="InterPro" id="IPR001005">
    <property type="entry name" value="SANT/Myb"/>
</dbReference>
<evidence type="ECO:0000313" key="10">
    <source>
        <dbReference type="EMBL" id="BAO51653.1"/>
    </source>
</evidence>
<dbReference type="Gene3D" id="1.10.10.60">
    <property type="entry name" value="Homeodomain-like"/>
    <property type="match status" value="1"/>
</dbReference>
<reference evidence="10" key="1">
    <citation type="journal article" date="2013" name="Plant Cell Rep.">
        <title>Heterologous expression of gentian MYB1R transcription factors suppresses anthocyanin pigmentation in tobacco flowers.</title>
        <authorList>
            <person name="Nakatsuka T."/>
            <person name="Yamada E."/>
            <person name="Saito M."/>
            <person name="Fujita K."/>
            <person name="Nishihara M."/>
        </authorList>
    </citation>
    <scope>NUCLEOTIDE SEQUENCE</scope>
    <source>
        <tissue evidence="10">Petal</tissue>
    </source>
</reference>
<evidence type="ECO:0000256" key="7">
    <source>
        <dbReference type="SAM" id="MobiDB-lite"/>
    </source>
</evidence>
<dbReference type="InterPro" id="IPR015495">
    <property type="entry name" value="Myb_TF_plants"/>
</dbReference>
<proteinExistence type="evidence at transcript level"/>
<evidence type="ECO:0000259" key="8">
    <source>
        <dbReference type="PROSITE" id="PS50090"/>
    </source>
</evidence>
<evidence type="ECO:0000256" key="4">
    <source>
        <dbReference type="ARBA" id="ARBA00023125"/>
    </source>
</evidence>
<dbReference type="PROSITE" id="PS51294">
    <property type="entry name" value="HTH_MYB"/>
    <property type="match status" value="1"/>
</dbReference>
<evidence type="ECO:0000256" key="3">
    <source>
        <dbReference type="ARBA" id="ARBA00023015"/>
    </source>
</evidence>
<dbReference type="CDD" id="cd00167">
    <property type="entry name" value="SANT"/>
    <property type="match status" value="1"/>
</dbReference>
<dbReference type="PROSITE" id="PS50090">
    <property type="entry name" value="MYB_LIKE"/>
    <property type="match status" value="1"/>
</dbReference>
<keyword evidence="4" id="KW-0238">DNA-binding</keyword>
<dbReference type="GO" id="GO:0005634">
    <property type="term" value="C:nucleus"/>
    <property type="evidence" value="ECO:0007669"/>
    <property type="project" value="UniProtKB-SubCell"/>
</dbReference>
<keyword evidence="5" id="KW-0804">Transcription</keyword>
<gene>
    <name evidence="10" type="primary">GtMYB1R1</name>
</gene>
<feature type="region of interest" description="Disordered" evidence="7">
    <location>
        <begin position="154"/>
        <end position="186"/>
    </location>
</feature>
<sequence>MRKPWCYENRGACSKEKDENLTKYSKKHSNIGRRCYHLPQTAGFHRCGKRCRVKGGNNFDEDEEDLFIKLHALLGNRWSLIAGRLPGRTEKEVKKYWNSHLKRKLISMGIDPNNHHPPPHAAASPSPGLGYNYYYGTTTTTCTPYNNGEGNNIHHAKSESSSNNIINVSYGDGDGDGEGEGEGETS</sequence>
<keyword evidence="2" id="KW-0677">Repeat</keyword>
<evidence type="ECO:0000256" key="1">
    <source>
        <dbReference type="ARBA" id="ARBA00004123"/>
    </source>
</evidence>
<protein>
    <submittedName>
        <fullName evidence="10">MYB transcription factor</fullName>
    </submittedName>
</protein>
<evidence type="ECO:0000256" key="6">
    <source>
        <dbReference type="ARBA" id="ARBA00023242"/>
    </source>
</evidence>
<evidence type="ECO:0000256" key="5">
    <source>
        <dbReference type="ARBA" id="ARBA00023163"/>
    </source>
</evidence>
<dbReference type="AlphaFoldDB" id="W6JM39"/>
<dbReference type="InterPro" id="IPR017930">
    <property type="entry name" value="Myb_dom"/>
</dbReference>
<feature type="domain" description="HTH myb-type" evidence="9">
    <location>
        <begin position="58"/>
        <end position="105"/>
    </location>
</feature>
<comment type="subcellular location">
    <subcellularLocation>
        <location evidence="1">Nucleus</location>
    </subcellularLocation>
</comment>
<dbReference type="PANTHER" id="PTHR47994">
    <property type="entry name" value="F14D16.11-RELATED"/>
    <property type="match status" value="1"/>
</dbReference>
<keyword evidence="3" id="KW-0805">Transcription regulation</keyword>
<name>W6JM39_GENTR</name>